<dbReference type="EMBL" id="CP036291">
    <property type="protein sequence ID" value="QDU88508.1"/>
    <property type="molecule type" value="Genomic_DNA"/>
</dbReference>
<evidence type="ECO:0008006" key="3">
    <source>
        <dbReference type="Google" id="ProtNLM"/>
    </source>
</evidence>
<dbReference type="RefSeq" id="WP_145283506.1">
    <property type="nucleotide sequence ID" value="NZ_CP036291.1"/>
</dbReference>
<evidence type="ECO:0000313" key="1">
    <source>
        <dbReference type="EMBL" id="QDU88508.1"/>
    </source>
</evidence>
<accession>A0A518DAM2</accession>
<sequence length="144" mass="15448">MFNHPASRASRISSLLGLGFAVCGCVGCGSDMAPVAGRVEFSDGSPVRGGIRVIRFEPDDDSPAEVRKAGSGDIAEDGSFVITTKKPGDGVYRGKYVVTFTVISDRESAKSLIPSQYTTYVDSPFEVTVDRGKSDYLFKLEKPK</sequence>
<name>A0A518DAM2_9BACT</name>
<protein>
    <recommendedName>
        <fullName evidence="3">Carboxypeptidase regulatory-like domain-containing protein</fullName>
    </recommendedName>
</protein>
<evidence type="ECO:0000313" key="2">
    <source>
        <dbReference type="Proteomes" id="UP000317429"/>
    </source>
</evidence>
<keyword evidence="2" id="KW-1185">Reference proteome</keyword>
<dbReference type="AlphaFoldDB" id="A0A518DAM2"/>
<organism evidence="1 2">
    <name type="scientific">Pirellulimonas nuda</name>
    <dbReference type="NCBI Taxonomy" id="2528009"/>
    <lineage>
        <taxon>Bacteria</taxon>
        <taxon>Pseudomonadati</taxon>
        <taxon>Planctomycetota</taxon>
        <taxon>Planctomycetia</taxon>
        <taxon>Pirellulales</taxon>
        <taxon>Lacipirellulaceae</taxon>
        <taxon>Pirellulimonas</taxon>
    </lineage>
</organism>
<dbReference type="KEGG" id="pnd:Pla175_18860"/>
<proteinExistence type="predicted"/>
<gene>
    <name evidence="1" type="ORF">Pla175_18860</name>
</gene>
<dbReference type="Proteomes" id="UP000317429">
    <property type="component" value="Chromosome"/>
</dbReference>
<reference evidence="1 2" key="1">
    <citation type="submission" date="2019-02" db="EMBL/GenBank/DDBJ databases">
        <title>Deep-cultivation of Planctomycetes and their phenomic and genomic characterization uncovers novel biology.</title>
        <authorList>
            <person name="Wiegand S."/>
            <person name="Jogler M."/>
            <person name="Boedeker C."/>
            <person name="Pinto D."/>
            <person name="Vollmers J."/>
            <person name="Rivas-Marin E."/>
            <person name="Kohn T."/>
            <person name="Peeters S.H."/>
            <person name="Heuer A."/>
            <person name="Rast P."/>
            <person name="Oberbeckmann S."/>
            <person name="Bunk B."/>
            <person name="Jeske O."/>
            <person name="Meyerdierks A."/>
            <person name="Storesund J.E."/>
            <person name="Kallscheuer N."/>
            <person name="Luecker S."/>
            <person name="Lage O.M."/>
            <person name="Pohl T."/>
            <person name="Merkel B.J."/>
            <person name="Hornburger P."/>
            <person name="Mueller R.-W."/>
            <person name="Bruemmer F."/>
            <person name="Labrenz M."/>
            <person name="Spormann A.M."/>
            <person name="Op den Camp H."/>
            <person name="Overmann J."/>
            <person name="Amann R."/>
            <person name="Jetten M.S.M."/>
            <person name="Mascher T."/>
            <person name="Medema M.H."/>
            <person name="Devos D.P."/>
            <person name="Kaster A.-K."/>
            <person name="Ovreas L."/>
            <person name="Rohde M."/>
            <person name="Galperin M.Y."/>
            <person name="Jogler C."/>
        </authorList>
    </citation>
    <scope>NUCLEOTIDE SEQUENCE [LARGE SCALE GENOMIC DNA]</scope>
    <source>
        <strain evidence="1 2">Pla175</strain>
    </source>
</reference>
<dbReference type="OrthoDB" id="271572at2"/>